<dbReference type="GO" id="GO:0006303">
    <property type="term" value="P:double-strand break repair via nonhomologous end joining"/>
    <property type="evidence" value="ECO:0007669"/>
    <property type="project" value="TreeGrafter"/>
</dbReference>
<feature type="domain" description="ATP-dependent DNA ligase family profile" evidence="18">
    <location>
        <begin position="475"/>
        <end position="614"/>
    </location>
</feature>
<dbReference type="SMART" id="SM00292">
    <property type="entry name" value="BRCT"/>
    <property type="match status" value="1"/>
</dbReference>
<dbReference type="InterPro" id="IPR001357">
    <property type="entry name" value="BRCT_dom"/>
</dbReference>
<evidence type="ECO:0000256" key="7">
    <source>
        <dbReference type="ARBA" id="ARBA00022741"/>
    </source>
</evidence>
<feature type="domain" description="BRCT" evidence="19">
    <location>
        <begin position="766"/>
        <end position="861"/>
    </location>
</feature>
<evidence type="ECO:0000256" key="2">
    <source>
        <dbReference type="ARBA" id="ARBA00004123"/>
    </source>
</evidence>
<dbReference type="GO" id="GO:0003910">
    <property type="term" value="F:DNA ligase (ATP) activity"/>
    <property type="evidence" value="ECO:0007669"/>
    <property type="project" value="UniProtKB-EC"/>
</dbReference>
<feature type="compositionally biased region" description="Basic and acidic residues" evidence="17">
    <location>
        <begin position="966"/>
        <end position="982"/>
    </location>
</feature>
<dbReference type="Gene3D" id="2.40.50.140">
    <property type="entry name" value="Nucleic acid-binding proteins"/>
    <property type="match status" value="1"/>
</dbReference>
<keyword evidence="11 15" id="KW-0233">DNA recombination</keyword>
<evidence type="ECO:0000313" key="20">
    <source>
        <dbReference type="EMBL" id="SGY34037.1"/>
    </source>
</evidence>
<keyword evidence="10" id="KW-0460">Magnesium</keyword>
<comment type="cofactor">
    <cofactor evidence="1">
        <name>Mg(2+)</name>
        <dbReference type="ChEBI" id="CHEBI:18420"/>
    </cofactor>
</comment>
<gene>
    <name evidence="20" type="primary">BQ5605_C002g01582</name>
    <name evidence="20" type="ORF">BQ5605_C002G01582</name>
</gene>
<dbReference type="PANTHER" id="PTHR45997">
    <property type="entry name" value="DNA LIGASE 4"/>
    <property type="match status" value="1"/>
</dbReference>
<accession>A0A2X0M2X1</accession>
<feature type="compositionally biased region" description="Acidic residues" evidence="17">
    <location>
        <begin position="956"/>
        <end position="965"/>
    </location>
</feature>
<dbReference type="PANTHER" id="PTHR45997:SF1">
    <property type="entry name" value="DNA LIGASE 4"/>
    <property type="match status" value="1"/>
</dbReference>
<evidence type="ECO:0000259" key="19">
    <source>
        <dbReference type="PROSITE" id="PS50172"/>
    </source>
</evidence>
<evidence type="ECO:0000256" key="8">
    <source>
        <dbReference type="ARBA" id="ARBA00022763"/>
    </source>
</evidence>
<evidence type="ECO:0000259" key="18">
    <source>
        <dbReference type="PROSITE" id="PS50160"/>
    </source>
</evidence>
<name>A0A2X0M2X1_9BASI</name>
<dbReference type="STRING" id="796604.A0A2X0M2X1"/>
<keyword evidence="8 15" id="KW-0227">DNA damage</keyword>
<dbReference type="GO" id="GO:0003677">
    <property type="term" value="F:DNA binding"/>
    <property type="evidence" value="ECO:0007669"/>
    <property type="project" value="InterPro"/>
</dbReference>
<keyword evidence="4 15" id="KW-0436">Ligase</keyword>
<dbReference type="Pfam" id="PF04675">
    <property type="entry name" value="DNA_ligase_A_N"/>
    <property type="match status" value="1"/>
</dbReference>
<keyword evidence="21" id="KW-1185">Reference proteome</keyword>
<dbReference type="Pfam" id="PF04679">
    <property type="entry name" value="DNA_ligase_A_C"/>
    <property type="match status" value="1"/>
</dbReference>
<dbReference type="InterPro" id="IPR012340">
    <property type="entry name" value="NA-bd_OB-fold"/>
</dbReference>
<dbReference type="Proteomes" id="UP000249464">
    <property type="component" value="Unassembled WGS sequence"/>
</dbReference>
<comment type="similarity">
    <text evidence="3 16">Belongs to the ATP-dependent DNA ligase family.</text>
</comment>
<dbReference type="GO" id="GO:0071897">
    <property type="term" value="P:DNA biosynthetic process"/>
    <property type="evidence" value="ECO:0007669"/>
    <property type="project" value="InterPro"/>
</dbReference>
<evidence type="ECO:0000256" key="10">
    <source>
        <dbReference type="ARBA" id="ARBA00022842"/>
    </source>
</evidence>
<feature type="compositionally biased region" description="Polar residues" evidence="17">
    <location>
        <begin position="7"/>
        <end position="19"/>
    </location>
</feature>
<dbReference type="Gene3D" id="3.40.50.10190">
    <property type="entry name" value="BRCT domain"/>
    <property type="match status" value="2"/>
</dbReference>
<dbReference type="InterPro" id="IPR036420">
    <property type="entry name" value="BRCT_dom_sf"/>
</dbReference>
<dbReference type="NCBIfam" id="TIGR00574">
    <property type="entry name" value="dnl1"/>
    <property type="match status" value="1"/>
</dbReference>
<proteinExistence type="inferred from homology"/>
<dbReference type="GO" id="GO:0032807">
    <property type="term" value="C:DNA ligase IV complex"/>
    <property type="evidence" value="ECO:0007669"/>
    <property type="project" value="TreeGrafter"/>
</dbReference>
<dbReference type="SUPFAM" id="SSF56091">
    <property type="entry name" value="DNA ligase/mRNA capping enzyme, catalytic domain"/>
    <property type="match status" value="1"/>
</dbReference>
<sequence length="1120" mass="125986">MGPPNGVGSSQANGPQPTQGDEDDLPTVELDDFPRPLGIENRTSPLFLDLVQMVFVRIEGMIGEKKKPGKPYRTKRDVLWEYFSGWRKHVGPDTYPVVRLLLPDRDTRRGNYNLKEQKLAKALLKTMGMSTEIKDARALINWKVPDTSDHHSSRPQKGAGDFASVAFAVIDARSTAKENGEPKMTIDEINALLDRLGVAGAAQRGIVNRAANTSTQASDSTKARTNISSLDQVAGVLTMAYERLSPIEFKWLIRIILRGKQSLLDGKRAIFASSITKCHGNLLQDHKVSMSERVVLGAMHPDAVDLFNTCSDILRVCWELHDPNKRLESEHKEMTVGRVFSPMLCGRLLKSGFDSVVQKMRADRPASPEEPKGSTEMKYWCKPKEFLIEEKFDGERIQVHKKGDMYTYYSRKSTDYTHLYGQNPREGSITPFIHEKFNPDVLEAVLDAEMLVWDPQNSVYVPFGQLKSFAAKTSFGPDDPRPCLKVFDVLYIRTPKGCQSLLKTALWKRKALIHKVIQAPVPGVLEIAEVKKISTAEEISDFLKVMLEERGEGMVVKNPYSIYQLGGRELTWLKIKPDYMDQLGTDLDALVVGAYWGQGRRGGTHASFMLGVRDDSREEDGKPYFRSFAKVGTGFNRDLFQSIRDQTQGKWFDYNRRKLPDWFSTNSEAPDQLIHPKDSFVVTVKAAEVVLGKDYGAGWTLRFPRCMGVRDDKDWTDSATLSELEEMQAGSTKRSQDSQFTSEGKKRKTTRTTKPTGMMAVVKVEKVDELFKGMVFYVHHMRHFDRGEMHAKIKAHGGEFRQAPSALAGVDGVEERLIVGTEWKNALTRMQAAKDYDTISPQWILDSIEAGERMTLTSKYYVNCLESTRITLAALDQRDEMLRKGSAPRIFSPSPSPAASVLPSASSKVVEMPSPKQEEEEEESNFTAMQHEMADSDEDSDDSNGEDRFQDGIHDEPDDDDNEDEKEVKEVKEEKEDDKPKAESGSPPASARQSNDADELGEAHYDPDSLFGQYVAYFDTSSNAMDNNLSASQKVGASQTTADEGLTKVQKLWTGNRGRTTDDLRDPELTHIILDAKIKDRISEMIDRTSEPRYRHLVTAAWIEECVDAEALVDEQDFRP</sequence>
<dbReference type="InterPro" id="IPR012308">
    <property type="entry name" value="DNA_ligase_ATP-dep_N"/>
</dbReference>
<protein>
    <recommendedName>
        <fullName evidence="15">DNA ligase</fullName>
        <ecNumber evidence="15">6.5.1.1</ecNumber>
    </recommendedName>
</protein>
<dbReference type="GO" id="GO:0005524">
    <property type="term" value="F:ATP binding"/>
    <property type="evidence" value="ECO:0007669"/>
    <property type="project" value="UniProtKB-KW"/>
</dbReference>
<dbReference type="PROSITE" id="PS00697">
    <property type="entry name" value="DNA_LIGASE_A1"/>
    <property type="match status" value="1"/>
</dbReference>
<evidence type="ECO:0000256" key="3">
    <source>
        <dbReference type="ARBA" id="ARBA00007572"/>
    </source>
</evidence>
<dbReference type="AlphaFoldDB" id="A0A2X0M2X1"/>
<dbReference type="Pfam" id="PF16589">
    <property type="entry name" value="BRCT_2"/>
    <property type="match status" value="1"/>
</dbReference>
<dbReference type="PROSITE" id="PS00333">
    <property type="entry name" value="DNA_LIGASE_A2"/>
    <property type="match status" value="1"/>
</dbReference>
<evidence type="ECO:0000256" key="1">
    <source>
        <dbReference type="ARBA" id="ARBA00001946"/>
    </source>
</evidence>
<keyword evidence="5" id="KW-0479">Metal-binding</keyword>
<dbReference type="GO" id="GO:0046872">
    <property type="term" value="F:metal ion binding"/>
    <property type="evidence" value="ECO:0007669"/>
    <property type="project" value="UniProtKB-KW"/>
</dbReference>
<dbReference type="InterPro" id="IPR012309">
    <property type="entry name" value="DNA_ligase_ATP-dep_C"/>
</dbReference>
<feature type="region of interest" description="Disordered" evidence="17">
    <location>
        <begin position="725"/>
        <end position="754"/>
    </location>
</feature>
<dbReference type="CDD" id="cd07968">
    <property type="entry name" value="OBF_DNA_ligase_IV"/>
    <property type="match status" value="1"/>
</dbReference>
<evidence type="ECO:0000256" key="5">
    <source>
        <dbReference type="ARBA" id="ARBA00022723"/>
    </source>
</evidence>
<dbReference type="GO" id="GO:0006310">
    <property type="term" value="P:DNA recombination"/>
    <property type="evidence" value="ECO:0007669"/>
    <property type="project" value="UniProtKB-KW"/>
</dbReference>
<dbReference type="SUPFAM" id="SSF52113">
    <property type="entry name" value="BRCT domain"/>
    <property type="match status" value="2"/>
</dbReference>
<dbReference type="EC" id="6.5.1.1" evidence="15"/>
<dbReference type="InterPro" id="IPR029710">
    <property type="entry name" value="LIG4"/>
</dbReference>
<feature type="compositionally biased region" description="Low complexity" evidence="17">
    <location>
        <begin position="887"/>
        <end position="907"/>
    </location>
</feature>
<evidence type="ECO:0000256" key="4">
    <source>
        <dbReference type="ARBA" id="ARBA00022598"/>
    </source>
</evidence>
<keyword evidence="9 15" id="KW-0067">ATP-binding</keyword>
<dbReference type="Gene3D" id="3.30.470.30">
    <property type="entry name" value="DNA ligase/mRNA capping enzyme"/>
    <property type="match status" value="1"/>
</dbReference>
<comment type="subcellular location">
    <subcellularLocation>
        <location evidence="2">Nucleus</location>
    </subcellularLocation>
</comment>
<dbReference type="InterPro" id="IPR036599">
    <property type="entry name" value="DNA_ligase_N_sf"/>
</dbReference>
<feature type="compositionally biased region" description="Basic and acidic residues" evidence="17">
    <location>
        <begin position="945"/>
        <end position="955"/>
    </location>
</feature>
<dbReference type="Pfam" id="PF01068">
    <property type="entry name" value="DNA_ligase_A_M"/>
    <property type="match status" value="1"/>
</dbReference>
<dbReference type="InterPro" id="IPR016059">
    <property type="entry name" value="DNA_ligase_ATP-dep_CS"/>
</dbReference>
<comment type="catalytic activity">
    <reaction evidence="14 15">
        <text>ATP + (deoxyribonucleotide)n-3'-hydroxyl + 5'-phospho-(deoxyribonucleotide)m = (deoxyribonucleotide)n+m + AMP + diphosphate.</text>
        <dbReference type="EC" id="6.5.1.1"/>
    </reaction>
</comment>
<evidence type="ECO:0000256" key="13">
    <source>
        <dbReference type="ARBA" id="ARBA00023242"/>
    </source>
</evidence>
<dbReference type="PROSITE" id="PS50172">
    <property type="entry name" value="BRCT"/>
    <property type="match status" value="2"/>
</dbReference>
<evidence type="ECO:0000256" key="15">
    <source>
        <dbReference type="RuleBase" id="RU000617"/>
    </source>
</evidence>
<dbReference type="CDD" id="cd07903">
    <property type="entry name" value="Adenylation_DNA_ligase_IV"/>
    <property type="match status" value="1"/>
</dbReference>
<feature type="domain" description="BRCT" evidence="19">
    <location>
        <begin position="1058"/>
        <end position="1120"/>
    </location>
</feature>
<keyword evidence="7 15" id="KW-0547">Nucleotide-binding</keyword>
<evidence type="ECO:0000313" key="21">
    <source>
        <dbReference type="Proteomes" id="UP000249464"/>
    </source>
</evidence>
<evidence type="ECO:0000256" key="14">
    <source>
        <dbReference type="ARBA" id="ARBA00034003"/>
    </source>
</evidence>
<dbReference type="InterPro" id="IPR000977">
    <property type="entry name" value="DNA_ligase_ATP-dep"/>
</dbReference>
<evidence type="ECO:0000256" key="17">
    <source>
        <dbReference type="SAM" id="MobiDB-lite"/>
    </source>
</evidence>
<dbReference type="InterPro" id="IPR044125">
    <property type="entry name" value="Adenylation_DNA_ligase_IV"/>
</dbReference>
<evidence type="ECO:0000256" key="16">
    <source>
        <dbReference type="RuleBase" id="RU004196"/>
    </source>
</evidence>
<feature type="compositionally biased region" description="Acidic residues" evidence="17">
    <location>
        <begin position="20"/>
        <end position="31"/>
    </location>
</feature>
<dbReference type="Gene3D" id="1.10.3260.10">
    <property type="entry name" value="DNA ligase, ATP-dependent, N-terminal domain"/>
    <property type="match status" value="1"/>
</dbReference>
<keyword evidence="13" id="KW-0539">Nucleus</keyword>
<keyword evidence="6" id="KW-0677">Repeat</keyword>
<feature type="region of interest" description="Disordered" evidence="17">
    <location>
        <begin position="1"/>
        <end position="33"/>
    </location>
</feature>
<reference evidence="20 21" key="1">
    <citation type="submission" date="2016-11" db="EMBL/GenBank/DDBJ databases">
        <authorList>
            <person name="Jaros S."/>
            <person name="Januszkiewicz K."/>
            <person name="Wedrychowicz H."/>
        </authorList>
    </citation>
    <scope>NUCLEOTIDE SEQUENCE [LARGE SCALE GENOMIC DNA]</scope>
</reference>
<organism evidence="20 21">
    <name type="scientific">Microbotryum silenes-dioicae</name>
    <dbReference type="NCBI Taxonomy" id="796604"/>
    <lineage>
        <taxon>Eukaryota</taxon>
        <taxon>Fungi</taxon>
        <taxon>Dikarya</taxon>
        <taxon>Basidiomycota</taxon>
        <taxon>Pucciniomycotina</taxon>
        <taxon>Microbotryomycetes</taxon>
        <taxon>Microbotryales</taxon>
        <taxon>Microbotryaceae</taxon>
        <taxon>Microbotryum</taxon>
    </lineage>
</organism>
<feature type="compositionally biased region" description="Polar residues" evidence="17">
    <location>
        <begin position="729"/>
        <end position="742"/>
    </location>
</feature>
<evidence type="ECO:0000256" key="12">
    <source>
        <dbReference type="ARBA" id="ARBA00023204"/>
    </source>
</evidence>
<evidence type="ECO:0000256" key="9">
    <source>
        <dbReference type="ARBA" id="ARBA00022840"/>
    </source>
</evidence>
<keyword evidence="12 15" id="KW-0234">DNA repair</keyword>
<dbReference type="PROSITE" id="PS50160">
    <property type="entry name" value="DNA_LIGASE_A3"/>
    <property type="match status" value="1"/>
</dbReference>
<evidence type="ECO:0000256" key="6">
    <source>
        <dbReference type="ARBA" id="ARBA00022737"/>
    </source>
</evidence>
<dbReference type="GO" id="GO:0006297">
    <property type="term" value="P:nucleotide-excision repair, DNA gap filling"/>
    <property type="evidence" value="ECO:0007669"/>
    <property type="project" value="TreeGrafter"/>
</dbReference>
<evidence type="ECO:0000256" key="11">
    <source>
        <dbReference type="ARBA" id="ARBA00023172"/>
    </source>
</evidence>
<dbReference type="SUPFAM" id="SSF50249">
    <property type="entry name" value="Nucleic acid-binding proteins"/>
    <property type="match status" value="1"/>
</dbReference>
<feature type="compositionally biased region" description="Acidic residues" evidence="17">
    <location>
        <begin position="935"/>
        <end position="944"/>
    </location>
</feature>
<feature type="region of interest" description="Disordered" evidence="17">
    <location>
        <begin position="886"/>
        <end position="1006"/>
    </location>
</feature>
<dbReference type="InterPro" id="IPR012310">
    <property type="entry name" value="DNA_ligase_ATP-dep_cent"/>
</dbReference>
<dbReference type="EMBL" id="FQNC01000041">
    <property type="protein sequence ID" value="SGY34037.1"/>
    <property type="molecule type" value="Genomic_DNA"/>
</dbReference>